<dbReference type="RefSeq" id="WP_289510680.1">
    <property type="nucleotide sequence ID" value="NZ_JAUDEA010000002.1"/>
</dbReference>
<accession>A0ABT7V1V1</accession>
<evidence type="ECO:0008006" key="3">
    <source>
        <dbReference type="Google" id="ProtNLM"/>
    </source>
</evidence>
<proteinExistence type="predicted"/>
<sequence length="76" mass="8607">MSIPATEWGCPPPKDGEHPVSVAEAARLTGYSRDRIQKRIRRGILPSVMPLGYQRGRMVFVSQLRYVMERPVVVNV</sequence>
<protein>
    <recommendedName>
        <fullName evidence="3">Helix-turn-helix domain-containing protein</fullName>
    </recommendedName>
</protein>
<dbReference type="EMBL" id="JAUDEA010000002">
    <property type="protein sequence ID" value="MDM8270584.1"/>
    <property type="molecule type" value="Genomic_DNA"/>
</dbReference>
<comment type="caution">
    <text evidence="1">The sequence shown here is derived from an EMBL/GenBank/DDBJ whole genome shotgun (WGS) entry which is preliminary data.</text>
</comment>
<evidence type="ECO:0000313" key="2">
    <source>
        <dbReference type="Proteomes" id="UP001529256"/>
    </source>
</evidence>
<reference evidence="1 2" key="1">
    <citation type="submission" date="2023-06" db="EMBL/GenBank/DDBJ databases">
        <title>Identification and characterization of horizontal gene transfer across gut microbiota members of farm animals based on homology search.</title>
        <authorList>
            <person name="Schwarzerova J."/>
            <person name="Nykrynova M."/>
            <person name="Jureckova K."/>
            <person name="Cejkova D."/>
            <person name="Rychlik I."/>
        </authorList>
    </citation>
    <scope>NUCLEOTIDE SEQUENCE [LARGE SCALE GENOMIC DNA]</scope>
    <source>
        <strain evidence="1 2">153_Feed</strain>
    </source>
</reference>
<organism evidence="1 2">
    <name type="scientific">Thermophilibacter provencensis</name>
    <dbReference type="NCBI Taxonomy" id="1852386"/>
    <lineage>
        <taxon>Bacteria</taxon>
        <taxon>Bacillati</taxon>
        <taxon>Actinomycetota</taxon>
        <taxon>Coriobacteriia</taxon>
        <taxon>Coriobacteriales</taxon>
        <taxon>Atopobiaceae</taxon>
        <taxon>Thermophilibacter</taxon>
    </lineage>
</organism>
<gene>
    <name evidence="1" type="ORF">QUW25_02630</name>
</gene>
<keyword evidence="2" id="KW-1185">Reference proteome</keyword>
<reference evidence="1 2" key="3">
    <citation type="submission" date="2023-06" db="EMBL/GenBank/DDBJ databases">
        <authorList>
            <person name="Zeman M."/>
            <person name="Kubasova T."/>
            <person name="Jahodarova E."/>
            <person name="Nykrynova M."/>
            <person name="Rychlik I."/>
        </authorList>
    </citation>
    <scope>NUCLEOTIDE SEQUENCE [LARGE SCALE GENOMIC DNA]</scope>
    <source>
        <strain evidence="1 2">153_Feed</strain>
    </source>
</reference>
<reference evidence="2" key="2">
    <citation type="submission" date="2023-06" db="EMBL/GenBank/DDBJ databases">
        <title>Identification and characterization of horizontal gene transfer across gut microbiota members of farm animals based on homology search.</title>
        <authorList>
            <person name="Zeman M."/>
            <person name="Kubasova T."/>
            <person name="Jahodarova E."/>
            <person name="Nykrynova M."/>
            <person name="Rychlik I."/>
        </authorList>
    </citation>
    <scope>NUCLEOTIDE SEQUENCE [LARGE SCALE GENOMIC DNA]</scope>
    <source>
        <strain evidence="2">153_Feed</strain>
    </source>
</reference>
<evidence type="ECO:0000313" key="1">
    <source>
        <dbReference type="EMBL" id="MDM8270584.1"/>
    </source>
</evidence>
<name>A0ABT7V1V1_9ACTN</name>
<dbReference type="Proteomes" id="UP001529256">
    <property type="component" value="Unassembled WGS sequence"/>
</dbReference>